<feature type="coiled-coil region" evidence="1">
    <location>
        <begin position="180"/>
        <end position="210"/>
    </location>
</feature>
<evidence type="ECO:0000313" key="3">
    <source>
        <dbReference type="Proteomes" id="UP000490922"/>
    </source>
</evidence>
<protein>
    <submittedName>
        <fullName evidence="2">Uncharacterized protein</fullName>
    </submittedName>
</protein>
<keyword evidence="1" id="KW-0175">Coiled coil</keyword>
<dbReference type="AlphaFoldDB" id="A0A7J5AB76"/>
<organism evidence="2 3">
    <name type="scientific">Flavobacterium luteum</name>
    <dbReference type="NCBI Taxonomy" id="2026654"/>
    <lineage>
        <taxon>Bacteria</taxon>
        <taxon>Pseudomonadati</taxon>
        <taxon>Bacteroidota</taxon>
        <taxon>Flavobacteriia</taxon>
        <taxon>Flavobacteriales</taxon>
        <taxon>Flavobacteriaceae</taxon>
        <taxon>Flavobacterium</taxon>
    </lineage>
</organism>
<gene>
    <name evidence="2" type="ORF">F6464_12100</name>
</gene>
<dbReference type="RefSeq" id="WP_151108184.1">
    <property type="nucleotide sequence ID" value="NZ_WAEM01000007.1"/>
</dbReference>
<dbReference type="EMBL" id="WAEM01000007">
    <property type="protein sequence ID" value="KAB1154785.1"/>
    <property type="molecule type" value="Genomic_DNA"/>
</dbReference>
<evidence type="ECO:0000256" key="1">
    <source>
        <dbReference type="SAM" id="Coils"/>
    </source>
</evidence>
<sequence>MQTAPFVELLAVPSALAKNPLFDIIVENKITIQNYCNALIAKILELRQSQFPAFIDYQFNQVKNPEIWICKLEKLLANNEAFFSSKTAMSRYNKLYFLIEKKRTELQSLRVIDTKLKATKRQINADTDDRYFSFFEAKSYINSLDNFNDKIIYLMDEIFEYNQADIVSLNNKLQPYDKQCNQLIEQLQIMRKVKNDFEKENQEKKATENSSNIPFQKIKLNGPTNIITNAFKQMMVDVKPNGKPYIQGKIKDISQIICLIFDDEKGEPLSQATVQTYLSPNRTDKDPNNDIKVRF</sequence>
<dbReference type="OrthoDB" id="653061at2"/>
<name>A0A7J5AB76_9FLAO</name>
<proteinExistence type="predicted"/>
<reference evidence="2 3" key="1">
    <citation type="submission" date="2019-09" db="EMBL/GenBank/DDBJ databases">
        <title>Flavobacterium sp. nov., isolated from glacier ice.</title>
        <authorList>
            <person name="Liu Q."/>
        </authorList>
    </citation>
    <scope>NUCLEOTIDE SEQUENCE [LARGE SCALE GENOMIC DNA]</scope>
    <source>
        <strain evidence="2 3">NBRC 112527</strain>
    </source>
</reference>
<evidence type="ECO:0000313" key="2">
    <source>
        <dbReference type="EMBL" id="KAB1154785.1"/>
    </source>
</evidence>
<comment type="caution">
    <text evidence="2">The sequence shown here is derived from an EMBL/GenBank/DDBJ whole genome shotgun (WGS) entry which is preliminary data.</text>
</comment>
<dbReference type="Proteomes" id="UP000490922">
    <property type="component" value="Unassembled WGS sequence"/>
</dbReference>
<accession>A0A7J5AB76</accession>
<keyword evidence="3" id="KW-1185">Reference proteome</keyword>